<comment type="similarity">
    <text evidence="2">Belongs to the asparagine synthetase family.</text>
</comment>
<dbReference type="RefSeq" id="WP_303307709.1">
    <property type="nucleotide sequence ID" value="NZ_JAODOP010000004.1"/>
</dbReference>
<dbReference type="InterPro" id="IPR033738">
    <property type="entry name" value="AsnB_N"/>
</dbReference>
<dbReference type="InterPro" id="IPR006426">
    <property type="entry name" value="Asn_synth_AEB"/>
</dbReference>
<dbReference type="Gene3D" id="3.60.20.10">
    <property type="entry name" value="Glutamine Phosphoribosylpyrophosphate, subunit 1, domain 1"/>
    <property type="match status" value="1"/>
</dbReference>
<dbReference type="GO" id="GO:0004066">
    <property type="term" value="F:asparagine synthase (glutamine-hydrolyzing) activity"/>
    <property type="evidence" value="ECO:0007669"/>
    <property type="project" value="UniProtKB-EC"/>
</dbReference>
<evidence type="ECO:0000313" key="9">
    <source>
        <dbReference type="EMBL" id="MEF3835423.1"/>
    </source>
</evidence>
<dbReference type="PANTHER" id="PTHR43284">
    <property type="entry name" value="ASPARAGINE SYNTHETASE (GLUTAMINE-HYDROLYZING)"/>
    <property type="match status" value="1"/>
</dbReference>
<evidence type="ECO:0000256" key="2">
    <source>
        <dbReference type="ARBA" id="ARBA00005752"/>
    </source>
</evidence>
<dbReference type="CDD" id="cd00712">
    <property type="entry name" value="AsnB"/>
    <property type="match status" value="1"/>
</dbReference>
<evidence type="ECO:0000256" key="6">
    <source>
        <dbReference type="ARBA" id="ARBA00022962"/>
    </source>
</evidence>
<dbReference type="EMBL" id="JAODOP010000004">
    <property type="protein sequence ID" value="MEF3835423.1"/>
    <property type="molecule type" value="Genomic_DNA"/>
</dbReference>
<protein>
    <recommendedName>
        <fullName evidence="3">asparagine synthase (glutamine-hydrolyzing)</fullName>
        <ecNumber evidence="3">6.3.5.4</ecNumber>
    </recommendedName>
</protein>
<dbReference type="Proteomes" id="UP001337305">
    <property type="component" value="Unassembled WGS sequence"/>
</dbReference>
<comment type="pathway">
    <text evidence="1">Amino-acid biosynthesis; L-asparagine biosynthesis; L-asparagine from L-aspartate (L-Gln route): step 1/1.</text>
</comment>
<dbReference type="PIRSF" id="PIRSF001589">
    <property type="entry name" value="Asn_synthetase_glu-h"/>
    <property type="match status" value="1"/>
</dbReference>
<keyword evidence="6" id="KW-0315">Glutamine amidotransferase</keyword>
<keyword evidence="10" id="KW-1185">Reference proteome</keyword>
<dbReference type="NCBIfam" id="TIGR01536">
    <property type="entry name" value="asn_synth_AEB"/>
    <property type="match status" value="1"/>
</dbReference>
<comment type="catalytic activity">
    <reaction evidence="7">
        <text>L-aspartate + L-glutamine + ATP + H2O = L-asparagine + L-glutamate + AMP + diphosphate + H(+)</text>
        <dbReference type="Rhea" id="RHEA:12228"/>
        <dbReference type="ChEBI" id="CHEBI:15377"/>
        <dbReference type="ChEBI" id="CHEBI:15378"/>
        <dbReference type="ChEBI" id="CHEBI:29985"/>
        <dbReference type="ChEBI" id="CHEBI:29991"/>
        <dbReference type="ChEBI" id="CHEBI:30616"/>
        <dbReference type="ChEBI" id="CHEBI:33019"/>
        <dbReference type="ChEBI" id="CHEBI:58048"/>
        <dbReference type="ChEBI" id="CHEBI:58359"/>
        <dbReference type="ChEBI" id="CHEBI:456215"/>
        <dbReference type="EC" id="6.3.5.4"/>
    </reaction>
</comment>
<dbReference type="PROSITE" id="PS51278">
    <property type="entry name" value="GATASE_TYPE_2"/>
    <property type="match status" value="1"/>
</dbReference>
<evidence type="ECO:0000256" key="1">
    <source>
        <dbReference type="ARBA" id="ARBA00005187"/>
    </source>
</evidence>
<gene>
    <name evidence="9" type="primary">asnB</name>
    <name evidence="9" type="ORF">N1F79_20030</name>
</gene>
<accession>A0ABU7XY24</accession>
<evidence type="ECO:0000256" key="5">
    <source>
        <dbReference type="ARBA" id="ARBA00022840"/>
    </source>
</evidence>
<dbReference type="InterPro" id="IPR051786">
    <property type="entry name" value="ASN_synthetase/amidase"/>
</dbReference>
<evidence type="ECO:0000256" key="3">
    <source>
        <dbReference type="ARBA" id="ARBA00012737"/>
    </source>
</evidence>
<dbReference type="InterPro" id="IPR001962">
    <property type="entry name" value="Asn_synthase"/>
</dbReference>
<comment type="caution">
    <text evidence="9">The sequence shown here is derived from an EMBL/GenBank/DDBJ whole genome shotgun (WGS) entry which is preliminary data.</text>
</comment>
<dbReference type="PANTHER" id="PTHR43284:SF1">
    <property type="entry name" value="ASPARAGINE SYNTHETASE"/>
    <property type="match status" value="1"/>
</dbReference>
<name>A0ABU7XY24_9FLAO</name>
<feature type="domain" description="Glutamine amidotransferase type-2" evidence="8">
    <location>
        <begin position="2"/>
        <end position="218"/>
    </location>
</feature>
<dbReference type="InterPro" id="IPR029055">
    <property type="entry name" value="Ntn_hydrolases_N"/>
</dbReference>
<dbReference type="CDD" id="cd01991">
    <property type="entry name" value="Asn_synthase_B_C"/>
    <property type="match status" value="1"/>
</dbReference>
<dbReference type="SUPFAM" id="SSF52402">
    <property type="entry name" value="Adenine nucleotide alpha hydrolases-like"/>
    <property type="match status" value="1"/>
</dbReference>
<keyword evidence="9" id="KW-0436">Ligase</keyword>
<organism evidence="9 10">
    <name type="scientific">Flavivirga spongiicola</name>
    <dbReference type="NCBI Taxonomy" id="421621"/>
    <lineage>
        <taxon>Bacteria</taxon>
        <taxon>Pseudomonadati</taxon>
        <taxon>Bacteroidota</taxon>
        <taxon>Flavobacteriia</taxon>
        <taxon>Flavobacteriales</taxon>
        <taxon>Flavobacteriaceae</taxon>
        <taxon>Flavivirga</taxon>
    </lineage>
</organism>
<keyword evidence="4" id="KW-0547">Nucleotide-binding</keyword>
<dbReference type="InterPro" id="IPR014729">
    <property type="entry name" value="Rossmann-like_a/b/a_fold"/>
</dbReference>
<keyword evidence="5" id="KW-0067">ATP-binding</keyword>
<dbReference type="SUPFAM" id="SSF56235">
    <property type="entry name" value="N-terminal nucleophile aminohydrolases (Ntn hydrolases)"/>
    <property type="match status" value="1"/>
</dbReference>
<evidence type="ECO:0000256" key="4">
    <source>
        <dbReference type="ARBA" id="ARBA00022741"/>
    </source>
</evidence>
<dbReference type="Gene3D" id="3.40.50.620">
    <property type="entry name" value="HUPs"/>
    <property type="match status" value="1"/>
</dbReference>
<dbReference type="EC" id="6.3.5.4" evidence="3"/>
<evidence type="ECO:0000313" key="10">
    <source>
        <dbReference type="Proteomes" id="UP001337305"/>
    </source>
</evidence>
<sequence length="633" mass="72861">MCGINGYIKFNRESEEQLKADMNIMNDLIFHRGPDEDGVFNESNDSYSIAMAMRRLSIIDLSSGKQPIFSSDKNIVIVFNGEIYNYRELKSKLIEEGVSFSTTSDTEVILKLYEKHGVESFKELDGMFAFSIYDKNKNKLYITRDFFGEKPLYYFKDGNQLIWASELKSIIKIIDKKPEISKKGLNLYFRLTYIPAPYTIYDGIKKLEANHYIEYDIAKANISINKINPEETPEKKNISFGKATEDVKNLVYDSVMSRSISDVPLGTFLSGGVDSSVVSLCLSQGVDSKIDTFSIGFKNAGYDESDKSRLVAKLINSNHNEFIIDENDLKHNIHDIILNFDEPFADSSALPTFLVSQKTSTSVKVALTGDGGDEVFGGYNKHYMGKINNMYTSYIPQAIHKVFLKTSKSLLKTNRDNRGKRYKLKRILNSVDYNGAFYWDIISLGNTSNEVSEIIRPNWHIGNVFQEYQTLFGLEKPKTLNDFREIDRHISLEGDMLVKVDRTSMLNSLECRAPFLNKKLWDYTNTLPENYLIKGWDKKHILKEAFKDQFPEKFLDKSKSGFGVPVGDWLKTILKNELEGFIERKRLEKQGIFNTDSIIKLVKNHLSGSKDNTFKVWSFYCFQKWYYNTYINE</sequence>
<dbReference type="Pfam" id="PF13537">
    <property type="entry name" value="GATase_7"/>
    <property type="match status" value="1"/>
</dbReference>
<evidence type="ECO:0000256" key="7">
    <source>
        <dbReference type="ARBA" id="ARBA00048741"/>
    </source>
</evidence>
<dbReference type="Pfam" id="PF00733">
    <property type="entry name" value="Asn_synthase"/>
    <property type="match status" value="1"/>
</dbReference>
<reference evidence="9 10" key="1">
    <citation type="submission" date="2022-09" db="EMBL/GenBank/DDBJ databases">
        <title>Genome sequencing of Flavivirga sp. MEBiC05379.</title>
        <authorList>
            <person name="Oh H.-M."/>
            <person name="Kwon K.K."/>
            <person name="Park M.J."/>
            <person name="Yang S.-H."/>
        </authorList>
    </citation>
    <scope>NUCLEOTIDE SEQUENCE [LARGE SCALE GENOMIC DNA]</scope>
    <source>
        <strain evidence="9 10">MEBiC05379</strain>
    </source>
</reference>
<evidence type="ECO:0000259" key="8">
    <source>
        <dbReference type="PROSITE" id="PS51278"/>
    </source>
</evidence>
<proteinExistence type="inferred from homology"/>
<dbReference type="InterPro" id="IPR017932">
    <property type="entry name" value="GATase_2_dom"/>
</dbReference>